<feature type="transmembrane region" description="Helical" evidence="8">
    <location>
        <begin position="102"/>
        <end position="123"/>
    </location>
</feature>
<reference evidence="10 11" key="1">
    <citation type="submission" date="2021-02" db="EMBL/GenBank/DDBJ databases">
        <authorList>
            <person name="Han P."/>
        </authorList>
    </citation>
    <scope>NUCLEOTIDE SEQUENCE [LARGE SCALE GENOMIC DNA]</scope>
    <source>
        <strain evidence="10">Candidatus Nitrospira sp. ZN2</strain>
    </source>
</reference>
<dbReference type="RefSeq" id="WP_213041125.1">
    <property type="nucleotide sequence ID" value="NZ_CAJNBJ010000001.1"/>
</dbReference>
<keyword evidence="4 8" id="KW-1133">Transmembrane helix</keyword>
<evidence type="ECO:0000259" key="9">
    <source>
        <dbReference type="Pfam" id="PF00361"/>
    </source>
</evidence>
<evidence type="ECO:0000256" key="2">
    <source>
        <dbReference type="ARBA" id="ARBA00022475"/>
    </source>
</evidence>
<dbReference type="InterPro" id="IPR001750">
    <property type="entry name" value="ND/Mrp_TM"/>
</dbReference>
<evidence type="ECO:0000313" key="10">
    <source>
        <dbReference type="EMBL" id="CAE6714247.1"/>
    </source>
</evidence>
<dbReference type="EMBL" id="CAJNBJ010000001">
    <property type="protein sequence ID" value="CAE6714247.1"/>
    <property type="molecule type" value="Genomic_DNA"/>
</dbReference>
<dbReference type="PANTHER" id="PTHR42682">
    <property type="entry name" value="HYDROGENASE-4 COMPONENT F"/>
    <property type="match status" value="1"/>
</dbReference>
<feature type="transmembrane region" description="Helical" evidence="8">
    <location>
        <begin position="305"/>
        <end position="327"/>
    </location>
</feature>
<keyword evidence="6 8" id="KW-0472">Membrane</keyword>
<feature type="transmembrane region" description="Helical" evidence="8">
    <location>
        <begin position="70"/>
        <end position="90"/>
    </location>
</feature>
<keyword evidence="11" id="KW-1185">Reference proteome</keyword>
<protein>
    <submittedName>
        <fullName evidence="10">Hydrogenase-4 component F</fullName>
        <ecNumber evidence="10">1.-.-.-</ecNumber>
    </submittedName>
</protein>
<evidence type="ECO:0000256" key="6">
    <source>
        <dbReference type="ARBA" id="ARBA00023136"/>
    </source>
</evidence>
<dbReference type="InterPro" id="IPR052175">
    <property type="entry name" value="ComplexI-like_HydComp"/>
</dbReference>
<evidence type="ECO:0000256" key="7">
    <source>
        <dbReference type="RuleBase" id="RU000320"/>
    </source>
</evidence>
<comment type="subcellular location">
    <subcellularLocation>
        <location evidence="1">Cell membrane</location>
        <topology evidence="1">Multi-pass membrane protein</topology>
    </subcellularLocation>
    <subcellularLocation>
        <location evidence="7">Membrane</location>
        <topology evidence="7">Multi-pass membrane protein</topology>
    </subcellularLocation>
</comment>
<gene>
    <name evidence="10" type="ORF">NSPZN2_11371</name>
</gene>
<dbReference type="Proteomes" id="UP000675880">
    <property type="component" value="Unassembled WGS sequence"/>
</dbReference>
<evidence type="ECO:0000256" key="1">
    <source>
        <dbReference type="ARBA" id="ARBA00004651"/>
    </source>
</evidence>
<accession>A0ABN7KZ57</accession>
<feature type="transmembrane region" description="Helical" evidence="8">
    <location>
        <begin position="471"/>
        <end position="492"/>
    </location>
</feature>
<dbReference type="EC" id="1.-.-.-" evidence="10"/>
<feature type="domain" description="NADH:quinone oxidoreductase/Mrp antiporter transmembrane" evidence="9">
    <location>
        <begin position="124"/>
        <end position="407"/>
    </location>
</feature>
<feature type="transmembrane region" description="Helical" evidence="8">
    <location>
        <begin position="280"/>
        <end position="298"/>
    </location>
</feature>
<keyword evidence="5 10" id="KW-0560">Oxidoreductase</keyword>
<feature type="transmembrane region" description="Helical" evidence="8">
    <location>
        <begin position="129"/>
        <end position="148"/>
    </location>
</feature>
<evidence type="ECO:0000256" key="8">
    <source>
        <dbReference type="SAM" id="Phobius"/>
    </source>
</evidence>
<proteinExistence type="predicted"/>
<dbReference type="GO" id="GO:0016491">
    <property type="term" value="F:oxidoreductase activity"/>
    <property type="evidence" value="ECO:0007669"/>
    <property type="project" value="UniProtKB-KW"/>
</dbReference>
<organism evidence="10 11">
    <name type="scientific">Nitrospira defluvii</name>
    <dbReference type="NCBI Taxonomy" id="330214"/>
    <lineage>
        <taxon>Bacteria</taxon>
        <taxon>Pseudomonadati</taxon>
        <taxon>Nitrospirota</taxon>
        <taxon>Nitrospiria</taxon>
        <taxon>Nitrospirales</taxon>
        <taxon>Nitrospiraceae</taxon>
        <taxon>Nitrospira</taxon>
    </lineage>
</organism>
<evidence type="ECO:0000313" key="11">
    <source>
        <dbReference type="Proteomes" id="UP000675880"/>
    </source>
</evidence>
<dbReference type="InterPro" id="IPR003918">
    <property type="entry name" value="NADH_UbQ_OxRdtase"/>
</dbReference>
<dbReference type="PRINTS" id="PR01437">
    <property type="entry name" value="NUOXDRDTASE4"/>
</dbReference>
<feature type="transmembrane region" description="Helical" evidence="8">
    <location>
        <begin position="241"/>
        <end position="260"/>
    </location>
</feature>
<evidence type="ECO:0000256" key="5">
    <source>
        <dbReference type="ARBA" id="ARBA00023002"/>
    </source>
</evidence>
<keyword evidence="3 7" id="KW-0812">Transmembrane</keyword>
<feature type="transmembrane region" description="Helical" evidence="8">
    <location>
        <begin position="160"/>
        <end position="180"/>
    </location>
</feature>
<evidence type="ECO:0000256" key="4">
    <source>
        <dbReference type="ARBA" id="ARBA00022989"/>
    </source>
</evidence>
<sequence>MWPVIVLLAGPVLAGLLSLVIRRARVLHAVNFATMLALGVAETVLTRQVLAEGAVTTLGALVYVDALSDFILIIITAIGLSCSLYMWSYMDEQVARGVIAPKHLGVFFFLFHMFLFAMVAATMANSLGVQWVAVEGTTLATTFLIAFFRRRESLEAGWKYLILCSVGIALALFGVVLTYYSSVRVLGDASSALNVTELIGVADRLDPNVLKLAFLFILVGYGTKVGLVPMHTWLPDAYTEAPAPIAAMLAGVLETVAVYTLLRSKAIVDQALPSEFTGNLLLVFGFVSFVVASLFILLQHNYKRLFAYSSIEHMGLAMIGFGVGGLVGTFGGLFHLLNHALAKALAFFVAGNIHRRHDTLEIDDVRGLAKSQPVTAVATLVAAFALVGLPPFSPFVSELLVVSALSAQNFASDTVHVGRFVAVTISDEMRSVGLVAVFLLFGVVLFGGMLSKIGSMVWGAPREGVARGESWTVGHVPLLAMMVALIGLGFALPEPVRTLLARAVTVIVQR</sequence>
<feature type="transmembrane region" description="Helical" evidence="8">
    <location>
        <begin position="374"/>
        <end position="392"/>
    </location>
</feature>
<evidence type="ECO:0000256" key="3">
    <source>
        <dbReference type="ARBA" id="ARBA00022692"/>
    </source>
</evidence>
<keyword evidence="2" id="KW-1003">Cell membrane</keyword>
<feature type="transmembrane region" description="Helical" evidence="8">
    <location>
        <begin position="431"/>
        <end position="450"/>
    </location>
</feature>
<name>A0ABN7KZ57_9BACT</name>
<feature type="transmembrane region" description="Helical" evidence="8">
    <location>
        <begin position="212"/>
        <end position="234"/>
    </location>
</feature>
<dbReference type="Pfam" id="PF00361">
    <property type="entry name" value="Proton_antipo_M"/>
    <property type="match status" value="1"/>
</dbReference>
<comment type="caution">
    <text evidence="10">The sequence shown here is derived from an EMBL/GenBank/DDBJ whole genome shotgun (WGS) entry which is preliminary data.</text>
</comment>
<dbReference type="PANTHER" id="PTHR42682:SF5">
    <property type="entry name" value="HYDROGENASE-4 COMPONENT F"/>
    <property type="match status" value="1"/>
</dbReference>